<dbReference type="SUPFAM" id="SSF53067">
    <property type="entry name" value="Actin-like ATPase domain"/>
    <property type="match status" value="1"/>
</dbReference>
<accession>A0A5P9K1Q1</accession>
<dbReference type="CDD" id="cd24008">
    <property type="entry name" value="ASKHA_NBD_GLK"/>
    <property type="match status" value="1"/>
</dbReference>
<comment type="similarity">
    <text evidence="3">Belongs to the bacterial glucokinase family.</text>
</comment>
<dbReference type="InterPro" id="IPR003836">
    <property type="entry name" value="Glucokinase"/>
</dbReference>
<organism evidence="4 5">
    <name type="scientific">Microvirga thermotolerans</name>
    <dbReference type="NCBI Taxonomy" id="2651334"/>
    <lineage>
        <taxon>Bacteria</taxon>
        <taxon>Pseudomonadati</taxon>
        <taxon>Pseudomonadota</taxon>
        <taxon>Alphaproteobacteria</taxon>
        <taxon>Hyphomicrobiales</taxon>
        <taxon>Methylobacteriaceae</taxon>
        <taxon>Microvirga</taxon>
    </lineage>
</organism>
<dbReference type="GO" id="GO:0005524">
    <property type="term" value="F:ATP binding"/>
    <property type="evidence" value="ECO:0007669"/>
    <property type="project" value="InterPro"/>
</dbReference>
<dbReference type="Gene3D" id="3.30.420.40">
    <property type="match status" value="1"/>
</dbReference>
<keyword evidence="2" id="KW-0418">Kinase</keyword>
<dbReference type="GO" id="GO:0005829">
    <property type="term" value="C:cytosol"/>
    <property type="evidence" value="ECO:0007669"/>
    <property type="project" value="TreeGrafter"/>
</dbReference>
<evidence type="ECO:0000313" key="4">
    <source>
        <dbReference type="EMBL" id="QFU17535.1"/>
    </source>
</evidence>
<evidence type="ECO:0000256" key="2">
    <source>
        <dbReference type="ARBA" id="ARBA00022777"/>
    </source>
</evidence>
<dbReference type="Gene3D" id="3.40.367.20">
    <property type="match status" value="1"/>
</dbReference>
<dbReference type="GO" id="GO:0006096">
    <property type="term" value="P:glycolytic process"/>
    <property type="evidence" value="ECO:0007669"/>
    <property type="project" value="InterPro"/>
</dbReference>
<dbReference type="InterPro" id="IPR043129">
    <property type="entry name" value="ATPase_NBD"/>
</dbReference>
<gene>
    <name evidence="4" type="ORF">GDR74_15675</name>
</gene>
<proteinExistence type="inferred from homology"/>
<keyword evidence="1" id="KW-0808">Transferase</keyword>
<dbReference type="PANTHER" id="PTHR47690">
    <property type="entry name" value="GLUCOKINASE"/>
    <property type="match status" value="1"/>
</dbReference>
<evidence type="ECO:0000313" key="5">
    <source>
        <dbReference type="Proteomes" id="UP000325614"/>
    </source>
</evidence>
<evidence type="ECO:0000256" key="3">
    <source>
        <dbReference type="RuleBase" id="RU004046"/>
    </source>
</evidence>
<dbReference type="Proteomes" id="UP000325614">
    <property type="component" value="Chromosome"/>
</dbReference>
<name>A0A5P9K1Q1_9HYPH</name>
<keyword evidence="5" id="KW-1185">Reference proteome</keyword>
<dbReference type="GO" id="GO:0005536">
    <property type="term" value="F:D-glucose binding"/>
    <property type="evidence" value="ECO:0007669"/>
    <property type="project" value="InterPro"/>
</dbReference>
<dbReference type="Pfam" id="PF02685">
    <property type="entry name" value="Glucokinase"/>
    <property type="match status" value="1"/>
</dbReference>
<evidence type="ECO:0008006" key="6">
    <source>
        <dbReference type="Google" id="ProtNLM"/>
    </source>
</evidence>
<dbReference type="KEGG" id="mico:GDR74_15675"/>
<dbReference type="InterPro" id="IPR050201">
    <property type="entry name" value="Bacterial_glucokinase"/>
</dbReference>
<dbReference type="PANTHER" id="PTHR47690:SF1">
    <property type="entry name" value="GLUCOKINASE"/>
    <property type="match status" value="1"/>
</dbReference>
<evidence type="ECO:0000256" key="1">
    <source>
        <dbReference type="ARBA" id="ARBA00022679"/>
    </source>
</evidence>
<dbReference type="RefSeq" id="WP_152587169.1">
    <property type="nucleotide sequence ID" value="NZ_CP045423.1"/>
</dbReference>
<dbReference type="GO" id="GO:0004340">
    <property type="term" value="F:glucokinase activity"/>
    <property type="evidence" value="ECO:0007669"/>
    <property type="project" value="InterPro"/>
</dbReference>
<sequence length="343" mass="35161">MNASGQQRTFEFPVLIADIGGTFARFAVLIGPDAPLTPLVVVATNDHATPSLAIRSFLESLGVPRPRSALLGLAGRVVAPVARLTNAPWEVDAARLAGELGLSGVTLVNDYVPVAALLPSLTAGASGDLTAIGPDLPPGEGNRIALGPGTGLGAAACIPVRDLCWLQPTEAGHMSFGACEAAERALWPLIGHGSGAVSAETVLSGPGLVRLCRAIALGSGRASPWESPAAVISAVAMGDDAASGAVRLFLRLLGRFAGDLALAFDATGGVYLGSGILPRILGLIGESDFRRAFEDKPPFQDAMARIPTFVITRPEPAMSGLAAMISAPDRFVFRGYGWPAAPS</sequence>
<reference evidence="4 5" key="1">
    <citation type="submission" date="2019-10" db="EMBL/GenBank/DDBJ databases">
        <title>Isolation, Identification of Microvirga thermotolerans HR1, a novel thermophilic bacterium and Comparative Genomics of the genus Microvirga.</title>
        <authorList>
            <person name="Li J."/>
            <person name="Zhang W."/>
            <person name="Lin M."/>
            <person name="Wang J."/>
        </authorList>
    </citation>
    <scope>NUCLEOTIDE SEQUENCE [LARGE SCALE GENOMIC DNA]</scope>
    <source>
        <strain evidence="4 5">HR1</strain>
    </source>
</reference>
<protein>
    <recommendedName>
        <fullName evidence="6">Glucokinase</fullName>
    </recommendedName>
</protein>
<dbReference type="EMBL" id="CP045423">
    <property type="protein sequence ID" value="QFU17535.1"/>
    <property type="molecule type" value="Genomic_DNA"/>
</dbReference>
<dbReference type="AlphaFoldDB" id="A0A5P9K1Q1"/>